<dbReference type="InterPro" id="IPR056209">
    <property type="entry name" value="SU10_adaptor"/>
</dbReference>
<dbReference type="EMBL" id="CP001191">
    <property type="protein sequence ID" value="ACI54442.1"/>
    <property type="molecule type" value="Genomic_DNA"/>
</dbReference>
<reference evidence="1 2" key="1">
    <citation type="journal article" date="2010" name="Stand. Genomic Sci.">
        <title>Complete genome sequence of Rhizobium leguminosarum bv trifolii strain WSM2304, an effective microsymbiont of the South American clover Trifolium polymorphum.</title>
        <authorList>
            <person name="Reeve W."/>
            <person name="O'Hara G."/>
            <person name="Chain P."/>
            <person name="Ardley J."/>
            <person name="Brau L."/>
            <person name="Nandesena K."/>
            <person name="Tiwari R."/>
            <person name="Malfatti S."/>
            <person name="Kiss H."/>
            <person name="Lapidus A."/>
            <person name="Copeland A."/>
            <person name="Nolan M."/>
            <person name="Land M."/>
            <person name="Ivanova N."/>
            <person name="Mavromatis K."/>
            <person name="Markowitz V."/>
            <person name="Kyrpides N."/>
            <person name="Melino V."/>
            <person name="Denton M."/>
            <person name="Yates R."/>
            <person name="Howieson J."/>
        </authorList>
    </citation>
    <scope>NUCLEOTIDE SEQUENCE [LARGE SCALE GENOMIC DNA]</scope>
    <source>
        <strain evidence="1 2">WSM2304</strain>
    </source>
</reference>
<protein>
    <submittedName>
        <fullName evidence="1">Uncharacterized protein</fullName>
    </submittedName>
</protein>
<dbReference type="KEGG" id="rlt:Rleg2_1148"/>
<gene>
    <name evidence="1" type="ordered locus">Rleg2_1148</name>
</gene>
<organism evidence="1 2">
    <name type="scientific">Rhizobium leguminosarum bv. trifolii (strain WSM2304)</name>
    <dbReference type="NCBI Taxonomy" id="395492"/>
    <lineage>
        <taxon>Bacteria</taxon>
        <taxon>Pseudomonadati</taxon>
        <taxon>Pseudomonadota</taxon>
        <taxon>Alphaproteobacteria</taxon>
        <taxon>Hyphomicrobiales</taxon>
        <taxon>Rhizobiaceae</taxon>
        <taxon>Rhizobium/Agrobacterium group</taxon>
        <taxon>Rhizobium</taxon>
    </lineage>
</organism>
<accession>A0ABF7QKW4</accession>
<proteinExistence type="predicted"/>
<dbReference type="AlphaFoldDB" id="A0ABF7QKW4"/>
<evidence type="ECO:0000313" key="2">
    <source>
        <dbReference type="Proteomes" id="UP000008330"/>
    </source>
</evidence>
<dbReference type="Proteomes" id="UP000008330">
    <property type="component" value="Chromosome"/>
</dbReference>
<evidence type="ECO:0000313" key="1">
    <source>
        <dbReference type="EMBL" id="ACI54442.1"/>
    </source>
</evidence>
<name>A0ABF7QKW4_RHILW</name>
<sequence length="211" mass="23698">MDAATIIANIKSQALVGNTGSEDDEARILRYANKAYTELLAECYAANHGFFRRFQSMTITDGAGLFSYGVHEVLSVSDDNNNGARLYNRSVDDIQEEDYGLTATGNPQYYDRILNGLITYPRNSTTLTVGYTPVPVTLTAETLEADIHIPPAYHEAIEWATLWTIAYDERDKLSGAELQFTKARYEEIKGKLITYLHNQRPDSDMRTRAVL</sequence>
<dbReference type="RefSeq" id="WP_012557244.1">
    <property type="nucleotide sequence ID" value="NC_011369.1"/>
</dbReference>
<keyword evidence="2" id="KW-1185">Reference proteome</keyword>
<dbReference type="Pfam" id="PF24175">
    <property type="entry name" value="SU10_adaptor"/>
    <property type="match status" value="1"/>
</dbReference>